<evidence type="ECO:0000256" key="3">
    <source>
        <dbReference type="ARBA" id="ARBA00023303"/>
    </source>
</evidence>
<evidence type="ECO:0000256" key="5">
    <source>
        <dbReference type="SAM" id="Phobius"/>
    </source>
</evidence>
<feature type="transmembrane region" description="Helical" evidence="5">
    <location>
        <begin position="1289"/>
        <end position="1308"/>
    </location>
</feature>
<dbReference type="InterPro" id="IPR002153">
    <property type="entry name" value="TRPC_channel"/>
</dbReference>
<dbReference type="OrthoDB" id="310870at2759"/>
<dbReference type="InterPro" id="IPR050927">
    <property type="entry name" value="TRPM"/>
</dbReference>
<evidence type="ECO:0000313" key="6">
    <source>
        <dbReference type="EMBL" id="GMH99482.1"/>
    </source>
</evidence>
<dbReference type="PANTHER" id="PTHR13800">
    <property type="entry name" value="TRANSIENT RECEPTOR POTENTIAL CATION CHANNEL, SUBFAMILY M, MEMBER 6"/>
    <property type="match status" value="1"/>
</dbReference>
<feature type="compositionally biased region" description="Polar residues" evidence="4">
    <location>
        <begin position="1"/>
        <end position="17"/>
    </location>
</feature>
<dbReference type="PRINTS" id="PR01097">
    <property type="entry name" value="TRNSRECEPTRP"/>
</dbReference>
<feature type="transmembrane region" description="Helical" evidence="5">
    <location>
        <begin position="1169"/>
        <end position="1189"/>
    </location>
</feature>
<comment type="caution">
    <text evidence="6">The sequence shown here is derived from an EMBL/GenBank/DDBJ whole genome shotgun (WGS) entry which is preliminary data.</text>
</comment>
<evidence type="ECO:0000256" key="1">
    <source>
        <dbReference type="ARBA" id="ARBA00022448"/>
    </source>
</evidence>
<organism evidence="6 7">
    <name type="scientific">Triparma laevis f. longispina</name>
    <dbReference type="NCBI Taxonomy" id="1714387"/>
    <lineage>
        <taxon>Eukaryota</taxon>
        <taxon>Sar</taxon>
        <taxon>Stramenopiles</taxon>
        <taxon>Ochrophyta</taxon>
        <taxon>Bolidophyceae</taxon>
        <taxon>Parmales</taxon>
        <taxon>Triparmaceae</taxon>
        <taxon>Triparma</taxon>
    </lineage>
</organism>
<dbReference type="Proteomes" id="UP001165122">
    <property type="component" value="Unassembled WGS sequence"/>
</dbReference>
<name>A0A9W7F2V1_9STRA</name>
<sequence length="1396" mass="158120">MSTPPSAFNMSGPLSMQSSNSANSNSVENIVMPHTAKEVSSNILHGLEDAARAGGTLLHSVEATANLALNKAERAARLTLKVTEQVASNTLDMAAKHTPSNAGFNYYSKMNEGMTMEFNKPEELSKREKDLAKRATESALELGLERAVLEHRGLTAESAGDLSSTMANVFRLHQFDREDSQRINKHAQALYENIISFNNPNHNATKAPPPGLLISVAGDNGDPPLLRPIYMQHLGRDLKKLCELTGAWVIATGGDNGVSRLFGELRHRNSIRAPFIGFCSSETTAGTKASELVFPPVKHKKHQALKYPGLPEELVSKVEEKPIEYPPPGHDIKNYEVILHPDYTHIVIVEHDYAFERDEVESRVTFEDFVCRQQFVASHLEEANTDMTNIPRVQLVYGGGKETIDICHHVAQNKIPLILVQHSGGFVQVARELMTINSLEGGGSDGGRERERLMKLYEEHLRKILRDEHEDGREPTQAEFQDADKKMKAITELHKTGANRIYLYCITEELEMGTEYKGSSLTFNEQEDDTVKLVVDEVHHGDLTEICTSALLESNSLSTRSKLFLSIKWNNPLNSRRIMDQMPLDSRKLPASVQLAYTGEALAHAAMNNHAGVMQVLYDNGLKNKFLDIMITLDLGYRFTDRVKIKNLHTFSGASRVVSKFLGNGVKIADIEDDEKSNGITTSVRNNLAKLNHNLINLRSNRSFLLPSSILDSLEGKAKNEHQEGAMIDKDGWVSIYDYYDTYKNATDEDEDVELSEEGQKKQDVEREFIGNCLYIELDSKSRIESFEEYPYVLKDRMQKAFGHQYLSNHGKMIKVVEQKEADKVKHITHRDLVYRTHGFASECHLTYMHRAYWAVLIDAFDAARVFMKRCPAKIATCLLLSRTLRLRAENDTIRCELLLSEADWYDEEMVSSLDEMMNTGTAETHTNFMQMHLFNLEHEEADILGVGEEKKDKKFYTWAENNHYTNAFKLFEEGTDGPQTIIDLALLTDNKKFTSHDIVQKFLDDVWKRRAGQPDEWEDHRDGHFIRVPVSPRRKMVIQTTVFLLFMVMYSWLVFTGVKQSSSLAECGLTPYFAGFAWEEIQAITRDGWQGYFAGNHNFHDFSLVVSWGAALFIRFIVWLNMDSSVGWVRVGNSTTFDDGGGTVDETCPVIKGTLERSVTLATLGSQIILSIAYFIASLRLLEIMSIYETVGILMIMLKKMWLNDCVPYFTVSLVLLFMMSTAMYGVFGVPDSYITWINNALSMFFVGGDWEMFSQGVDTQLKVDEETGTLPEEWSWEDMIRYSFGSIGFYIFVIITNIILVNLLIAQMSDTYATVKENSGSEWKHIRTSIVKDMYHSSLLPPPFNVINSFGSFLRRCTGKTMTDHNRVFLKEWMRWGVPTTDAKGKPYKFSGDE</sequence>
<reference evidence="7" key="1">
    <citation type="journal article" date="2023" name="Commun. Biol.">
        <title>Genome analysis of Parmales, the sister group of diatoms, reveals the evolutionary specialization of diatoms from phago-mixotrophs to photoautotrophs.</title>
        <authorList>
            <person name="Ban H."/>
            <person name="Sato S."/>
            <person name="Yoshikawa S."/>
            <person name="Yamada K."/>
            <person name="Nakamura Y."/>
            <person name="Ichinomiya M."/>
            <person name="Sato N."/>
            <person name="Blanc-Mathieu R."/>
            <person name="Endo H."/>
            <person name="Kuwata A."/>
            <person name="Ogata H."/>
        </authorList>
    </citation>
    <scope>NUCLEOTIDE SEQUENCE [LARGE SCALE GENOMIC DNA]</scope>
    <source>
        <strain evidence="7">NIES 3700</strain>
    </source>
</reference>
<feature type="transmembrane region" description="Helical" evidence="5">
    <location>
        <begin position="1210"/>
        <end position="1229"/>
    </location>
</feature>
<dbReference type="GO" id="GO:0005262">
    <property type="term" value="F:calcium channel activity"/>
    <property type="evidence" value="ECO:0007669"/>
    <property type="project" value="InterPro"/>
</dbReference>
<gene>
    <name evidence="6" type="ORF">TrLO_g5861</name>
</gene>
<feature type="transmembrane region" description="Helical" evidence="5">
    <location>
        <begin position="1037"/>
        <end position="1056"/>
    </location>
</feature>
<keyword evidence="3" id="KW-0407">Ion channel</keyword>
<evidence type="ECO:0000256" key="4">
    <source>
        <dbReference type="SAM" id="MobiDB-lite"/>
    </source>
</evidence>
<feature type="region of interest" description="Disordered" evidence="4">
    <location>
        <begin position="1"/>
        <end position="24"/>
    </location>
</feature>
<keyword evidence="5" id="KW-1133">Transmembrane helix</keyword>
<feature type="transmembrane region" description="Helical" evidence="5">
    <location>
        <begin position="1103"/>
        <end position="1123"/>
    </location>
</feature>
<evidence type="ECO:0000313" key="7">
    <source>
        <dbReference type="Proteomes" id="UP001165122"/>
    </source>
</evidence>
<keyword evidence="7" id="KW-1185">Reference proteome</keyword>
<keyword evidence="1" id="KW-0813">Transport</keyword>
<keyword evidence="5" id="KW-0812">Transmembrane</keyword>
<proteinExistence type="predicted"/>
<evidence type="ECO:0000256" key="2">
    <source>
        <dbReference type="ARBA" id="ARBA00023065"/>
    </source>
</evidence>
<dbReference type="PANTHER" id="PTHR13800:SF1">
    <property type="entry name" value="TRANSIENT RECEPTOR POTENTIAL CATION CHANNEL TRPM"/>
    <property type="match status" value="1"/>
</dbReference>
<dbReference type="EMBL" id="BRXW01000011">
    <property type="protein sequence ID" value="GMH99482.1"/>
    <property type="molecule type" value="Genomic_DNA"/>
</dbReference>
<protein>
    <submittedName>
        <fullName evidence="6">Uncharacterized protein</fullName>
    </submittedName>
</protein>
<keyword evidence="5" id="KW-0472">Membrane</keyword>
<dbReference type="GO" id="GO:0005886">
    <property type="term" value="C:plasma membrane"/>
    <property type="evidence" value="ECO:0007669"/>
    <property type="project" value="TreeGrafter"/>
</dbReference>
<keyword evidence="2" id="KW-0406">Ion transport</keyword>
<accession>A0A9W7F2V1</accession>